<evidence type="ECO:0000313" key="2">
    <source>
        <dbReference type="EMBL" id="QRJ62248.1"/>
    </source>
</evidence>
<dbReference type="Pfam" id="PF04230">
    <property type="entry name" value="PS_pyruv_trans"/>
    <property type="match status" value="1"/>
</dbReference>
<dbReference type="KEGG" id="ares:IWH25_10610"/>
<evidence type="ECO:0000259" key="1">
    <source>
        <dbReference type="Pfam" id="PF04230"/>
    </source>
</evidence>
<proteinExistence type="predicted"/>
<reference evidence="2" key="1">
    <citation type="submission" date="2020-11" db="EMBL/GenBank/DDBJ databases">
        <title>Azospira restricta DSM 18626 genome sequence.</title>
        <authorList>
            <person name="Moe W.M."/>
        </authorList>
    </citation>
    <scope>NUCLEOTIDE SEQUENCE</scope>
    <source>
        <strain evidence="2">DSM 18626</strain>
    </source>
</reference>
<protein>
    <submittedName>
        <fullName evidence="2">Polysaccharide pyruvyl transferase family protein</fullName>
    </submittedName>
</protein>
<dbReference type="EMBL" id="CP064781">
    <property type="protein sequence ID" value="QRJ62248.1"/>
    <property type="molecule type" value="Genomic_DNA"/>
</dbReference>
<name>A0A974PVF3_9RHOO</name>
<organism evidence="2 3">
    <name type="scientific">Azospira restricta</name>
    <dbReference type="NCBI Taxonomy" id="404405"/>
    <lineage>
        <taxon>Bacteria</taxon>
        <taxon>Pseudomonadati</taxon>
        <taxon>Pseudomonadota</taxon>
        <taxon>Betaproteobacteria</taxon>
        <taxon>Rhodocyclales</taxon>
        <taxon>Rhodocyclaceae</taxon>
        <taxon>Azospira</taxon>
    </lineage>
</organism>
<dbReference type="InterPro" id="IPR007345">
    <property type="entry name" value="Polysacch_pyruvyl_Trfase"/>
</dbReference>
<dbReference type="RefSeq" id="WP_203385776.1">
    <property type="nucleotide sequence ID" value="NZ_CP064781.1"/>
</dbReference>
<keyword evidence="3" id="KW-1185">Reference proteome</keyword>
<dbReference type="Proteomes" id="UP000663444">
    <property type="component" value="Chromosome"/>
</dbReference>
<evidence type="ECO:0000313" key="3">
    <source>
        <dbReference type="Proteomes" id="UP000663444"/>
    </source>
</evidence>
<dbReference type="AlphaFoldDB" id="A0A974PVF3"/>
<sequence length="356" mass="36369">MEMTSATPLVLFGACDRHNLGDLLLAEVAARRAAPRPCLFAGLRAADLRAVGGRAVAPIGELIAQWPRRFGAAPLEVLHVGGEVLDTDAWEAAVMLLPAAEAASRIAALDRRPRARAAWAAEFLGCARRAPYVLAGDAGIATAFRAVGGVGLAQRPPAFRREIAAALRAARAVTVRDRATQAALAAEGVAAGLEPDPVAQAADLLAELVAGAPRAAGDYLAVQCAADFADDATLAALAGVLDASGLPVRFFAAGLAPWHDDLALYRRLAARLRVPAAVVGSAAVRDTCALIAGARGCLASSLHALLVAGAFAVPALGLAARPGGAAKLWAYAATWGGFEVAAVAELAGRRLPLFRA</sequence>
<feature type="domain" description="Polysaccharide pyruvyl transferase" evidence="1">
    <location>
        <begin position="149"/>
        <end position="319"/>
    </location>
</feature>
<accession>A0A974PVF3</accession>
<keyword evidence="2" id="KW-0808">Transferase</keyword>
<gene>
    <name evidence="2" type="ORF">IWH25_10610</name>
</gene>
<dbReference type="GO" id="GO:0016740">
    <property type="term" value="F:transferase activity"/>
    <property type="evidence" value="ECO:0007669"/>
    <property type="project" value="UniProtKB-KW"/>
</dbReference>